<evidence type="ECO:0000313" key="3">
    <source>
        <dbReference type="Proteomes" id="UP000239458"/>
    </source>
</evidence>
<comment type="caution">
    <text evidence="2">The sequence shown here is derived from an EMBL/GenBank/DDBJ whole genome shotgun (WGS) entry which is preliminary data.</text>
</comment>
<dbReference type="InterPro" id="IPR041578">
    <property type="entry name" value="PIN_8"/>
</dbReference>
<reference evidence="2 3" key="1">
    <citation type="submission" date="2017-09" db="EMBL/GenBank/DDBJ databases">
        <title>Genomic, metabolic, and phenotypic characteristics of bacterial isolates from the natural microbiome of the model nematode Caenorhabditis elegans.</title>
        <authorList>
            <person name="Zimmermann J."/>
            <person name="Obeng N."/>
            <person name="Yang W."/>
            <person name="Obeng O."/>
            <person name="Kissoyan K."/>
            <person name="Pees B."/>
            <person name="Dirksen P."/>
            <person name="Hoppner M."/>
            <person name="Franke A."/>
            <person name="Rosenstiel P."/>
            <person name="Leippe M."/>
            <person name="Dierking K."/>
            <person name="Kaleta C."/>
            <person name="Schulenburg H."/>
        </authorList>
    </citation>
    <scope>NUCLEOTIDE SEQUENCE [LARGE SCALE GENOMIC DNA]</scope>
    <source>
        <strain evidence="2 3">MYb184</strain>
    </source>
</reference>
<proteinExistence type="predicted"/>
<gene>
    <name evidence="2" type="ORF">CQ006_13685</name>
</gene>
<dbReference type="RefSeq" id="WP_105225962.1">
    <property type="nucleotide sequence ID" value="NZ_PCQE01000020.1"/>
</dbReference>
<evidence type="ECO:0000259" key="1">
    <source>
        <dbReference type="Pfam" id="PF18476"/>
    </source>
</evidence>
<dbReference type="EMBL" id="PCQE01000020">
    <property type="protein sequence ID" value="PRC03913.1"/>
    <property type="molecule type" value="Genomic_DNA"/>
</dbReference>
<protein>
    <recommendedName>
        <fullName evidence="1">PIN like domain-containing protein</fullName>
    </recommendedName>
</protein>
<dbReference type="AlphaFoldDB" id="A0A2S9DPW0"/>
<evidence type="ECO:0000313" key="2">
    <source>
        <dbReference type="EMBL" id="PRC03913.1"/>
    </source>
</evidence>
<name>A0A2S9DPW0_PSECE</name>
<dbReference type="Pfam" id="PF18476">
    <property type="entry name" value="PIN_8"/>
    <property type="match status" value="1"/>
</dbReference>
<accession>A0A2S9DPW0</accession>
<dbReference type="Proteomes" id="UP000239458">
    <property type="component" value="Unassembled WGS sequence"/>
</dbReference>
<organism evidence="2 3">
    <name type="scientific">Pseudomonas cedrina</name>
    <dbReference type="NCBI Taxonomy" id="651740"/>
    <lineage>
        <taxon>Bacteria</taxon>
        <taxon>Pseudomonadati</taxon>
        <taxon>Pseudomonadota</taxon>
        <taxon>Gammaproteobacteria</taxon>
        <taxon>Pseudomonadales</taxon>
        <taxon>Pseudomonadaceae</taxon>
        <taxon>Pseudomonas</taxon>
    </lineage>
</organism>
<sequence length="403" mass="46344">MKTLFPNHFANEPEKITKLWSECIFVFDTNVLTGLYKYSDETRDALYRVIESLEDSLWIPYQVMFEYLDNRAKIVHDQSKLYDSAISKLEDLKSEIDIPNRAPFVSKEIYESFCQSTELVLADLRVRRDLHVGRITDDDVKRRLSELLDGKVGPPYTASELAALAIEGEVRYSQKIPPGFEDRDKHKGSQLLREINKRYGDLIFWKQVLDKAKDASSSVILVTGERKEDWWSVCGGKTIGPLPELMEEFSLVTGKDFYIYSTHSFLKFANDYRHQNTSPAAVDEVRDAFVNEGELAAREAAQETSLLGDITENGDIELPSTRRYDIKYYQRIEESIEVTIQQLDSMILNVREKVAEAEVVSSPAVVEVQKGHLANLNSRRKTLRMKQRYCSRKISQMLNDSLI</sequence>
<feature type="domain" description="PIN like" evidence="1">
    <location>
        <begin position="24"/>
        <end position="245"/>
    </location>
</feature>